<dbReference type="CDD" id="cd22160">
    <property type="entry name" value="F-box_AtFBL13-like"/>
    <property type="match status" value="1"/>
</dbReference>
<dbReference type="GO" id="GO:0003723">
    <property type="term" value="F:RNA binding"/>
    <property type="evidence" value="ECO:0007669"/>
    <property type="project" value="UniProtKB-UniRule"/>
</dbReference>
<accession>A0A484L1C9</accession>
<evidence type="ECO:0000256" key="2">
    <source>
        <dbReference type="PROSITE-ProRule" id="PRU00117"/>
    </source>
</evidence>
<dbReference type="PROSITE" id="PS50084">
    <property type="entry name" value="KH_TYPE_1"/>
    <property type="match status" value="4"/>
</dbReference>
<gene>
    <name evidence="4" type="ORF">CCAM_LOCUS11878</name>
</gene>
<dbReference type="InterPro" id="IPR053781">
    <property type="entry name" value="F-box_AtFBL13-like"/>
</dbReference>
<dbReference type="SUPFAM" id="SSF52047">
    <property type="entry name" value="RNI-like"/>
    <property type="match status" value="1"/>
</dbReference>
<dbReference type="EMBL" id="OOIL02000889">
    <property type="protein sequence ID" value="VFQ70102.1"/>
    <property type="molecule type" value="Genomic_DNA"/>
</dbReference>
<dbReference type="InterPro" id="IPR036612">
    <property type="entry name" value="KH_dom_type_1_sf"/>
</dbReference>
<name>A0A484L1C9_9ASTE</name>
<dbReference type="SUPFAM" id="SSF81383">
    <property type="entry name" value="F-box domain"/>
    <property type="match status" value="1"/>
</dbReference>
<feature type="domain" description="K Homology" evidence="3">
    <location>
        <begin position="1"/>
        <end position="72"/>
    </location>
</feature>
<feature type="domain" description="K Homology" evidence="3">
    <location>
        <begin position="486"/>
        <end position="556"/>
    </location>
</feature>
<dbReference type="CDD" id="cd22460">
    <property type="entry name" value="KH-I_PEPPER_rpt2_like"/>
    <property type="match status" value="1"/>
</dbReference>
<feature type="domain" description="K Homology" evidence="3">
    <location>
        <begin position="329"/>
        <end position="404"/>
    </location>
</feature>
<dbReference type="InterPro" id="IPR004088">
    <property type="entry name" value="KH_dom_type_1"/>
</dbReference>
<dbReference type="AlphaFoldDB" id="A0A484L1C9"/>
<feature type="domain" description="K Homology" evidence="3">
    <location>
        <begin position="99"/>
        <end position="174"/>
    </location>
</feature>
<dbReference type="Pfam" id="PF00013">
    <property type="entry name" value="KH_1"/>
    <property type="match status" value="3"/>
</dbReference>
<protein>
    <recommendedName>
        <fullName evidence="3">K Homology domain-containing protein</fullName>
    </recommendedName>
</protein>
<evidence type="ECO:0000313" key="5">
    <source>
        <dbReference type="Proteomes" id="UP000595140"/>
    </source>
</evidence>
<dbReference type="Gene3D" id="3.80.10.10">
    <property type="entry name" value="Ribonuclease Inhibitor"/>
    <property type="match status" value="1"/>
</dbReference>
<keyword evidence="1" id="KW-0677">Repeat</keyword>
<dbReference type="Gene3D" id="3.30.310.210">
    <property type="match status" value="1"/>
</dbReference>
<dbReference type="Proteomes" id="UP000595140">
    <property type="component" value="Unassembled WGS sequence"/>
</dbReference>
<dbReference type="InterPro" id="IPR032675">
    <property type="entry name" value="LRR_dom_sf"/>
</dbReference>
<dbReference type="SUPFAM" id="SSF54791">
    <property type="entry name" value="Eukaryotic type KH-domain (KH-domain type I)"/>
    <property type="match status" value="4"/>
</dbReference>
<evidence type="ECO:0000259" key="3">
    <source>
        <dbReference type="SMART" id="SM00322"/>
    </source>
</evidence>
<evidence type="ECO:0000313" key="4">
    <source>
        <dbReference type="EMBL" id="VFQ70102.1"/>
    </source>
</evidence>
<dbReference type="SMART" id="SM00322">
    <property type="entry name" value="KH"/>
    <property type="match status" value="4"/>
</dbReference>
<reference evidence="4 5" key="1">
    <citation type="submission" date="2018-04" db="EMBL/GenBank/DDBJ databases">
        <authorList>
            <person name="Vogel A."/>
        </authorList>
    </citation>
    <scope>NUCLEOTIDE SEQUENCE [LARGE SCALE GENOMIC DNA]</scope>
</reference>
<dbReference type="Pfam" id="PF23622">
    <property type="entry name" value="LRR_At1g61320_AtMIF1"/>
    <property type="match status" value="1"/>
</dbReference>
<proteinExistence type="predicted"/>
<dbReference type="InterPro" id="IPR055357">
    <property type="entry name" value="LRR_At1g61320_AtMIF1"/>
</dbReference>
<dbReference type="OrthoDB" id="442947at2759"/>
<dbReference type="InterPro" id="IPR004087">
    <property type="entry name" value="KH_dom"/>
</dbReference>
<evidence type="ECO:0000256" key="1">
    <source>
        <dbReference type="ARBA" id="ARBA00022737"/>
    </source>
</evidence>
<keyword evidence="2" id="KW-0694">RNA-binding</keyword>
<dbReference type="InterPro" id="IPR036047">
    <property type="entry name" value="F-box-like_dom_sf"/>
</dbReference>
<dbReference type="Gene3D" id="3.30.1370.10">
    <property type="entry name" value="K Homology domain, type 1"/>
    <property type="match status" value="3"/>
</dbReference>
<keyword evidence="5" id="KW-1185">Reference proteome</keyword>
<organism evidence="4 5">
    <name type="scientific">Cuscuta campestris</name>
    <dbReference type="NCBI Taxonomy" id="132261"/>
    <lineage>
        <taxon>Eukaryota</taxon>
        <taxon>Viridiplantae</taxon>
        <taxon>Streptophyta</taxon>
        <taxon>Embryophyta</taxon>
        <taxon>Tracheophyta</taxon>
        <taxon>Spermatophyta</taxon>
        <taxon>Magnoliopsida</taxon>
        <taxon>eudicotyledons</taxon>
        <taxon>Gunneridae</taxon>
        <taxon>Pentapetalae</taxon>
        <taxon>asterids</taxon>
        <taxon>lamiids</taxon>
        <taxon>Solanales</taxon>
        <taxon>Convolvulaceae</taxon>
        <taxon>Cuscuteae</taxon>
        <taxon>Cuscuta</taxon>
        <taxon>Cuscuta subgen. Grammica</taxon>
        <taxon>Cuscuta sect. Cleistogrammica</taxon>
    </lineage>
</organism>
<sequence length="899" mass="98417">MNFRLLCHIDTAGGVIGNSGALIKHLECQTGCQISFEKPLFNCAERVINVIGDASAAETNFSASEDVSAAARGTAAQEGLFRVFERILELEGKVCHGEGAVGCRLLCQSFQVKALIGKRGRTIDAIRRISGAKIKVLNKEHLPDCASTDEELVQIMGGILSVKRALVHVSQCLQDCAMGRRPMNMPSAVLRNENHVDFSSHPSSLMPSSLHSAFEKFSIGHTVSNNDDRVLKPDEENTKHKVSFRLLCALNSGRGVGDLPATTIHALEKETGASISFSPPVHGSQYRVVMISSLEQIDPLYPYAQMAVIRVFEKYMEECILVSGLRKGATVTAKIVVTSDELKCMGDRKGQVGADISSTSGVEIQLTSEELPQNFLAENDKVIQIVGEYLSVKIALFQVTAKLRQNFFSSLVSGGVKSNKQYRSASSMSKSSHNVTQLNSAPQPYHISDLSTPAAKKHLRFIPNLGGPHKLLNKQINGSADANGATYRTDEVVVPAHKFEMVYGLEGTNLLMLKQSSGAEVTVQDPQQGETSGKVMISGTSEQILVAKISMESIKNSPFNDAPKEDFISQLSDDILASILSRTPTKFAITTSVLSKRWKKTLELRGVKILPGSLESVLSACLSLRTLFIGKCEAPFKLCFGGPTSGDLKLENLIVENCCGIEEIEIYAKDLITLEFQDNRMVRFVFGHAPRLQSVYLSIESEDILAYVFGGFTKNLPSLESLTLDSKCGFYEESRRLMRIGGIEKLKNLRRLELNLVCTPNTDLLALDLFLQNCPLLQELHLVSKSPPIKGLACLAKSGDGGAKGVECLHCHPNLKKASFSGFEGTENEMNFSLYILRSAVGLEEMVINRCGKHYMGYGRWKNVSKEPWSEETHQMIQNQLLAHGLGYGSLLVHIHNAS</sequence>
<dbReference type="PANTHER" id="PTHR10288">
    <property type="entry name" value="KH DOMAIN CONTAINING RNA BINDING PROTEIN"/>
    <property type="match status" value="1"/>
</dbReference>